<reference evidence="2 3" key="1">
    <citation type="submission" date="2015-01" db="EMBL/GenBank/DDBJ databases">
        <title>Evolution of Trichinella species and genotypes.</title>
        <authorList>
            <person name="Korhonen P.K."/>
            <person name="Edoardo P."/>
            <person name="Giuseppe L.R."/>
            <person name="Gasser R.B."/>
        </authorList>
    </citation>
    <scope>NUCLEOTIDE SEQUENCE [LARGE SCALE GENOMIC DNA]</scope>
    <source>
        <strain evidence="2">ISS37</strain>
    </source>
</reference>
<feature type="region of interest" description="Disordered" evidence="1">
    <location>
        <begin position="50"/>
        <end position="72"/>
    </location>
</feature>
<keyword evidence="3" id="KW-1185">Reference proteome</keyword>
<dbReference type="AlphaFoldDB" id="A0A0V0S1G1"/>
<dbReference type="EMBL" id="JYDL01000048">
    <property type="protein sequence ID" value="KRX20532.1"/>
    <property type="molecule type" value="Genomic_DNA"/>
</dbReference>
<evidence type="ECO:0000313" key="2">
    <source>
        <dbReference type="EMBL" id="KRX20532.1"/>
    </source>
</evidence>
<organism evidence="2 3">
    <name type="scientific">Trichinella nelsoni</name>
    <dbReference type="NCBI Taxonomy" id="6336"/>
    <lineage>
        <taxon>Eukaryota</taxon>
        <taxon>Metazoa</taxon>
        <taxon>Ecdysozoa</taxon>
        <taxon>Nematoda</taxon>
        <taxon>Enoplea</taxon>
        <taxon>Dorylaimia</taxon>
        <taxon>Trichinellida</taxon>
        <taxon>Trichinellidae</taxon>
        <taxon>Trichinella</taxon>
    </lineage>
</organism>
<evidence type="ECO:0000256" key="1">
    <source>
        <dbReference type="SAM" id="MobiDB-lite"/>
    </source>
</evidence>
<dbReference type="Proteomes" id="UP000054630">
    <property type="component" value="Unassembled WGS sequence"/>
</dbReference>
<gene>
    <name evidence="2" type="ORF">T07_13822</name>
</gene>
<sequence>MDMDIFNTYQLIRLVPQSQMEKATTTGQSIGALVAKLLLTPFSKSGCSENYQPIKTDLDQPTNKDTYKRGGS</sequence>
<accession>A0A0V0S1G1</accession>
<evidence type="ECO:0000313" key="3">
    <source>
        <dbReference type="Proteomes" id="UP000054630"/>
    </source>
</evidence>
<feature type="compositionally biased region" description="Polar residues" evidence="1">
    <location>
        <begin position="50"/>
        <end position="64"/>
    </location>
</feature>
<name>A0A0V0S1G1_9BILA</name>
<proteinExistence type="predicted"/>
<protein>
    <submittedName>
        <fullName evidence="2">Uncharacterized protein</fullName>
    </submittedName>
</protein>
<comment type="caution">
    <text evidence="2">The sequence shown here is derived from an EMBL/GenBank/DDBJ whole genome shotgun (WGS) entry which is preliminary data.</text>
</comment>